<organism evidence="5 6">
    <name type="scientific">Desulfatibacillum alkenivorans DSM 16219</name>
    <dbReference type="NCBI Taxonomy" id="1121393"/>
    <lineage>
        <taxon>Bacteria</taxon>
        <taxon>Pseudomonadati</taxon>
        <taxon>Thermodesulfobacteriota</taxon>
        <taxon>Desulfobacteria</taxon>
        <taxon>Desulfobacterales</taxon>
        <taxon>Desulfatibacillaceae</taxon>
        <taxon>Desulfatibacillum</taxon>
    </lineage>
</organism>
<feature type="domain" description="ParB-like N-terminal" evidence="4">
    <location>
        <begin position="4"/>
        <end position="88"/>
    </location>
</feature>
<dbReference type="PRINTS" id="PR00508">
    <property type="entry name" value="S21N4MTFRASE"/>
</dbReference>
<dbReference type="Gene3D" id="3.90.1530.10">
    <property type="entry name" value="Conserved hypothetical protein from pyrococcus furiosus pfu- 392566-001, ParB domain"/>
    <property type="match status" value="1"/>
</dbReference>
<dbReference type="PANTHER" id="PTHR33375:SF1">
    <property type="entry name" value="CHROMOSOME-PARTITIONING PROTEIN PARB-RELATED"/>
    <property type="match status" value="1"/>
</dbReference>
<dbReference type="InterPro" id="IPR003115">
    <property type="entry name" value="ParB_N"/>
</dbReference>
<dbReference type="PANTHER" id="PTHR33375">
    <property type="entry name" value="CHROMOSOME-PARTITIONING PROTEIN PARB-RELATED"/>
    <property type="match status" value="1"/>
</dbReference>
<dbReference type="GO" id="GO:0032259">
    <property type="term" value="P:methylation"/>
    <property type="evidence" value="ECO:0007669"/>
    <property type="project" value="UniProtKB-KW"/>
</dbReference>
<keyword evidence="6" id="KW-1185">Reference proteome</keyword>
<keyword evidence="1 5" id="KW-0489">Methyltransferase</keyword>
<dbReference type="AlphaFoldDB" id="A0A1M7AAU2"/>
<proteinExistence type="inferred from homology"/>
<dbReference type="InterPro" id="IPR050336">
    <property type="entry name" value="Chromosome_partition/occlusion"/>
</dbReference>
<dbReference type="SMART" id="SM00470">
    <property type="entry name" value="ParB"/>
    <property type="match status" value="1"/>
</dbReference>
<dbReference type="STRING" id="1121393.SAMN02745216_05128"/>
<dbReference type="SUPFAM" id="SSF110849">
    <property type="entry name" value="ParB/Sulfiredoxin"/>
    <property type="match status" value="1"/>
</dbReference>
<dbReference type="InterPro" id="IPR036086">
    <property type="entry name" value="ParB/Sulfiredoxin_sf"/>
</dbReference>
<name>A0A1M7AAU2_9BACT</name>
<evidence type="ECO:0000313" key="6">
    <source>
        <dbReference type="Proteomes" id="UP000183994"/>
    </source>
</evidence>
<evidence type="ECO:0000259" key="4">
    <source>
        <dbReference type="SMART" id="SM00470"/>
    </source>
</evidence>
<dbReference type="InterPro" id="IPR002941">
    <property type="entry name" value="DNA_methylase_N4/N6"/>
</dbReference>
<accession>A0A1M7AAU2</accession>
<evidence type="ECO:0000313" key="5">
    <source>
        <dbReference type="EMBL" id="SHL39792.1"/>
    </source>
</evidence>
<comment type="similarity">
    <text evidence="3">Belongs to the N(4)/N(6)-methyltransferase family.</text>
</comment>
<dbReference type="GO" id="GO:0008170">
    <property type="term" value="F:N-methyltransferase activity"/>
    <property type="evidence" value="ECO:0007669"/>
    <property type="project" value="InterPro"/>
</dbReference>
<dbReference type="InterPro" id="IPR015840">
    <property type="entry name" value="DNA_MeTrfase_ParB"/>
</dbReference>
<keyword evidence="2" id="KW-0808">Transferase</keyword>
<evidence type="ECO:0000256" key="2">
    <source>
        <dbReference type="ARBA" id="ARBA00022679"/>
    </source>
</evidence>
<dbReference type="Pfam" id="PF02195">
    <property type="entry name" value="ParB_N"/>
    <property type="match status" value="1"/>
</dbReference>
<protein>
    <recommendedName>
        <fullName evidence="3">Methyltransferase</fullName>
        <ecNumber evidence="3">2.1.1.-</ecNumber>
    </recommendedName>
</protein>
<dbReference type="GO" id="GO:0007059">
    <property type="term" value="P:chromosome segregation"/>
    <property type="evidence" value="ECO:0007669"/>
    <property type="project" value="TreeGrafter"/>
</dbReference>
<dbReference type="EMBL" id="FQZU01000066">
    <property type="protein sequence ID" value="SHL39792.1"/>
    <property type="molecule type" value="Genomic_DNA"/>
</dbReference>
<dbReference type="Proteomes" id="UP000183994">
    <property type="component" value="Unassembled WGS sequence"/>
</dbReference>
<dbReference type="GO" id="GO:0003677">
    <property type="term" value="F:DNA binding"/>
    <property type="evidence" value="ECO:0007669"/>
    <property type="project" value="InterPro"/>
</dbReference>
<dbReference type="PIRSF" id="PIRSF036758">
    <property type="entry name" value="Aden_M_ParB"/>
    <property type="match status" value="1"/>
</dbReference>
<dbReference type="InterPro" id="IPR001091">
    <property type="entry name" value="RM_Methyltransferase"/>
</dbReference>
<dbReference type="Pfam" id="PF01555">
    <property type="entry name" value="N6_N4_Mtase"/>
    <property type="match status" value="1"/>
</dbReference>
<dbReference type="RefSeq" id="WP_170868479.1">
    <property type="nucleotide sequence ID" value="NZ_FQZU01000066.1"/>
</dbReference>
<dbReference type="GO" id="GO:0005694">
    <property type="term" value="C:chromosome"/>
    <property type="evidence" value="ECO:0007669"/>
    <property type="project" value="TreeGrafter"/>
</dbReference>
<reference evidence="6" key="1">
    <citation type="submission" date="2016-11" db="EMBL/GenBank/DDBJ databases">
        <authorList>
            <person name="Varghese N."/>
            <person name="Submissions S."/>
        </authorList>
    </citation>
    <scope>NUCLEOTIDE SEQUENCE [LARGE SCALE GENOMIC DNA]</scope>
    <source>
        <strain evidence="6">DSM 16219</strain>
    </source>
</reference>
<sequence>MEIREKLLDELKPWEDNPRINDHAVESVARSIKSFGFNVPILCDEQMVVIAGHTRLKAAKVLGLSKAPVIILKMNEQQRRAFSIADNRTAEIADWNTDKLRDILDELRGEDVDLQDLGFSESDLRNIFQDTVLDEDLLPEAAADVKTRIGDIYAMDQHRLICGDACDKKVLETILEGCAIDIVITSPPRFNNLGMGNWNNYPDFSKDMEKAINDIVENLGKSATIFWTAGNTCSVALSLAGLYARVFETCGLEHLETIAWIRPGVSYNSNRVNHIRRNSIYLPARQWEPILVYKKPGGSKKMTAGAKNYMLGHPTDVWEVSGVNSSHKEIDHPTVAPVEIPYRALLAYGRQGDIVFDPFAGSGTTLIAVEQAGLNQRALLIETNPGFCDTIIKRWEKFTGKTANLIS</sequence>
<evidence type="ECO:0000256" key="1">
    <source>
        <dbReference type="ARBA" id="ARBA00022603"/>
    </source>
</evidence>
<dbReference type="EC" id="2.1.1.-" evidence="3"/>
<gene>
    <name evidence="5" type="ORF">SAMN02745216_05128</name>
</gene>
<dbReference type="InterPro" id="IPR029063">
    <property type="entry name" value="SAM-dependent_MTases_sf"/>
</dbReference>
<evidence type="ECO:0000256" key="3">
    <source>
        <dbReference type="RuleBase" id="RU362026"/>
    </source>
</evidence>
<dbReference type="SUPFAM" id="SSF53335">
    <property type="entry name" value="S-adenosyl-L-methionine-dependent methyltransferases"/>
    <property type="match status" value="1"/>
</dbReference>
<dbReference type="Gene3D" id="3.40.50.150">
    <property type="entry name" value="Vaccinia Virus protein VP39"/>
    <property type="match status" value="1"/>
</dbReference>